<keyword evidence="3" id="KW-1185">Reference proteome</keyword>
<proteinExistence type="predicted"/>
<evidence type="ECO:0000256" key="1">
    <source>
        <dbReference type="SAM" id="MobiDB-lite"/>
    </source>
</evidence>
<comment type="caution">
    <text evidence="2">The sequence shown here is derived from an EMBL/GenBank/DDBJ whole genome shotgun (WGS) entry which is preliminary data.</text>
</comment>
<name>A0ABU8XRP4_9PROT</name>
<dbReference type="EMBL" id="JBBLZC010000010">
    <property type="protein sequence ID" value="MEK0083888.1"/>
    <property type="molecule type" value="Genomic_DNA"/>
</dbReference>
<dbReference type="Proteomes" id="UP001375743">
    <property type="component" value="Unassembled WGS sequence"/>
</dbReference>
<reference evidence="2 3" key="1">
    <citation type="submission" date="2024-01" db="EMBL/GenBank/DDBJ databases">
        <title>Multi-omics insights into the function and evolution of sodium benzoate biodegradation pathways in Benzoatithermus flavus gen. nov., sp. nov. from hot spring.</title>
        <authorList>
            <person name="Hu C.-J."/>
            <person name="Li W.-J."/>
        </authorList>
    </citation>
    <scope>NUCLEOTIDE SEQUENCE [LARGE SCALE GENOMIC DNA]</scope>
    <source>
        <strain evidence="2 3">SYSU G07066</strain>
    </source>
</reference>
<evidence type="ECO:0000313" key="3">
    <source>
        <dbReference type="Proteomes" id="UP001375743"/>
    </source>
</evidence>
<feature type="region of interest" description="Disordered" evidence="1">
    <location>
        <begin position="25"/>
        <end position="44"/>
    </location>
</feature>
<evidence type="ECO:0000313" key="2">
    <source>
        <dbReference type="EMBL" id="MEK0083888.1"/>
    </source>
</evidence>
<sequence>MRPALKAALERLRALLLAAAAGSAPPLPGHAQAPAGTETGASAAEQKVWAEARKKRTVAGYERYLELFPTGQYAEEAFRLLVEHSLKGRPVKALVDVDPPARPGAKGRRHTIETAALSLY</sequence>
<dbReference type="RefSeq" id="WP_418159730.1">
    <property type="nucleotide sequence ID" value="NZ_JBBLZC010000010.1"/>
</dbReference>
<protein>
    <submittedName>
        <fullName evidence="2">Uncharacterized protein</fullName>
    </submittedName>
</protein>
<gene>
    <name evidence="2" type="ORF">U1T56_12065</name>
</gene>
<organism evidence="2 3">
    <name type="scientific">Benzoatithermus flavus</name>
    <dbReference type="NCBI Taxonomy" id="3108223"/>
    <lineage>
        <taxon>Bacteria</taxon>
        <taxon>Pseudomonadati</taxon>
        <taxon>Pseudomonadota</taxon>
        <taxon>Alphaproteobacteria</taxon>
        <taxon>Geminicoccales</taxon>
        <taxon>Geminicoccaceae</taxon>
        <taxon>Benzoatithermus</taxon>
    </lineage>
</organism>
<accession>A0ABU8XRP4</accession>